<reference evidence="9" key="1">
    <citation type="submission" date="2012-09" db="EMBL/GenBank/DDBJ databases">
        <authorList>
            <person name="Martin A.A."/>
        </authorList>
    </citation>
    <scope>NUCLEOTIDE SEQUENCE</scope>
</reference>
<dbReference type="GO" id="GO:0070847">
    <property type="term" value="C:core mediator complex"/>
    <property type="evidence" value="ECO:0007669"/>
    <property type="project" value="TreeGrafter"/>
</dbReference>
<evidence type="ECO:0000256" key="3">
    <source>
        <dbReference type="ARBA" id="ARBA00023015"/>
    </source>
</evidence>
<evidence type="ECO:0000256" key="5">
    <source>
        <dbReference type="ARBA" id="ARBA00023163"/>
    </source>
</evidence>
<comment type="subcellular location">
    <subcellularLocation>
        <location evidence="1 7">Nucleus</location>
    </subcellularLocation>
</comment>
<dbReference type="GO" id="GO:0016592">
    <property type="term" value="C:mediator complex"/>
    <property type="evidence" value="ECO:0007669"/>
    <property type="project" value="UniProtKB-UniRule"/>
</dbReference>
<dbReference type="GO" id="GO:0003712">
    <property type="term" value="F:transcription coregulator activity"/>
    <property type="evidence" value="ECO:0007669"/>
    <property type="project" value="UniProtKB-UniRule"/>
</dbReference>
<evidence type="ECO:0000256" key="1">
    <source>
        <dbReference type="ARBA" id="ARBA00004123"/>
    </source>
</evidence>
<evidence type="ECO:0000313" key="10">
    <source>
        <dbReference type="WBParaSite" id="ACAC_0000285501-mRNA-1"/>
    </source>
</evidence>
<dbReference type="InterPro" id="IPR013947">
    <property type="entry name" value="Mediator_Med14"/>
</dbReference>
<evidence type="ECO:0000313" key="9">
    <source>
        <dbReference type="Proteomes" id="UP000035642"/>
    </source>
</evidence>
<keyword evidence="3 7" id="KW-0805">Transcription regulation</keyword>
<dbReference type="STRING" id="6313.A0A0K0CYV1"/>
<dbReference type="WBParaSite" id="ACAC_0000285501-mRNA-1">
    <property type="protein sequence ID" value="ACAC_0000285501-mRNA-1"/>
    <property type="gene ID" value="ACAC_0000285501"/>
</dbReference>
<dbReference type="AlphaFoldDB" id="A0A0K0CYV1"/>
<dbReference type="PANTHER" id="PTHR12809">
    <property type="entry name" value="MEDIATOR COMPLEX SUBUNIT"/>
    <property type="match status" value="1"/>
</dbReference>
<keyword evidence="6 7" id="KW-0539">Nucleus</keyword>
<evidence type="ECO:0000256" key="7">
    <source>
        <dbReference type="RuleBase" id="RU365082"/>
    </source>
</evidence>
<proteinExistence type="inferred from homology"/>
<keyword evidence="4 7" id="KW-0010">Activator</keyword>
<comment type="subunit">
    <text evidence="7">Component of the Mediator complex.</text>
</comment>
<keyword evidence="5 7" id="KW-0804">Transcription</keyword>
<evidence type="ECO:0000256" key="2">
    <source>
        <dbReference type="ARBA" id="ARBA00007813"/>
    </source>
</evidence>
<evidence type="ECO:0000259" key="8">
    <source>
        <dbReference type="Pfam" id="PF08638"/>
    </source>
</evidence>
<evidence type="ECO:0000256" key="4">
    <source>
        <dbReference type="ARBA" id="ARBA00023159"/>
    </source>
</evidence>
<accession>A0A0K0CYV1</accession>
<dbReference type="GO" id="GO:0006357">
    <property type="term" value="P:regulation of transcription by RNA polymerase II"/>
    <property type="evidence" value="ECO:0007669"/>
    <property type="project" value="InterPro"/>
</dbReference>
<comment type="function">
    <text evidence="7">Component of the Mediator complex, a coactivator involved in the regulated transcription of nearly all RNA polymerase II-dependent genes. Mediator functions as a bridge to convey information from gene-specific regulatory proteins to the basal RNA polymerase II transcription machinery. Mediator is recruited to promoters by direct interactions with regulatory proteins and serves as a scaffold for the assembly of a functional preinitiation complex with RNA polymerase II and the general transcription factors.</text>
</comment>
<dbReference type="InterPro" id="IPR055122">
    <property type="entry name" value="Med14_N"/>
</dbReference>
<comment type="similarity">
    <text evidence="2 7">Belongs to the Mediator complex subunit 14 family.</text>
</comment>
<dbReference type="Pfam" id="PF08638">
    <property type="entry name" value="Med14"/>
    <property type="match status" value="1"/>
</dbReference>
<dbReference type="Proteomes" id="UP000035642">
    <property type="component" value="Unassembled WGS sequence"/>
</dbReference>
<dbReference type="PANTHER" id="PTHR12809:SF2">
    <property type="entry name" value="MEDIATOR OF RNA POLYMERASE II TRANSCRIPTION SUBUNIT 14"/>
    <property type="match status" value="1"/>
</dbReference>
<reference evidence="10" key="2">
    <citation type="submission" date="2017-02" db="UniProtKB">
        <authorList>
            <consortium name="WormBaseParasite"/>
        </authorList>
    </citation>
    <scope>IDENTIFICATION</scope>
</reference>
<organism evidence="9 10">
    <name type="scientific">Angiostrongylus cantonensis</name>
    <name type="common">Rat lungworm</name>
    <dbReference type="NCBI Taxonomy" id="6313"/>
    <lineage>
        <taxon>Eukaryota</taxon>
        <taxon>Metazoa</taxon>
        <taxon>Ecdysozoa</taxon>
        <taxon>Nematoda</taxon>
        <taxon>Chromadorea</taxon>
        <taxon>Rhabditida</taxon>
        <taxon>Rhabditina</taxon>
        <taxon>Rhabditomorpha</taxon>
        <taxon>Strongyloidea</taxon>
        <taxon>Metastrongylidae</taxon>
        <taxon>Angiostrongylus</taxon>
    </lineage>
</organism>
<evidence type="ECO:0000256" key="6">
    <source>
        <dbReference type="ARBA" id="ARBA00023242"/>
    </source>
</evidence>
<keyword evidence="9" id="KW-1185">Reference proteome</keyword>
<sequence length="189" mass="21441">MDDEGHNKPVLPIVPEKCGPPTISLNYLLDFAIQQIYHEITVLSELLPKKLDGDRKISLVQFAHSTRMLFVKLLAVVKWVKSSKKFESCAAICYLLDQHSQYFVETADRLVAISREELVLARLPAFQITAAVDVLTQVLYMLRFLSFISRTDYFVWRSGRRGPAVHMGSITKPSIHPESANCYQACLRG</sequence>
<name>A0A0K0CYV1_ANGCA</name>
<feature type="domain" description="Mediator complex subunit MED14 N-terminal" evidence="8">
    <location>
        <begin position="22"/>
        <end position="137"/>
    </location>
</feature>
<protein>
    <recommendedName>
        <fullName evidence="7">Mediator of RNA polymerase II transcription subunit 14</fullName>
    </recommendedName>
    <alternativeName>
        <fullName evidence="7">Mediator complex subunit 14</fullName>
    </alternativeName>
</protein>